<dbReference type="CDD" id="cd03214">
    <property type="entry name" value="ABC_Iron-Siderophores_B12_Hemin"/>
    <property type="match status" value="1"/>
</dbReference>
<dbReference type="InterPro" id="IPR003593">
    <property type="entry name" value="AAA+_ATPase"/>
</dbReference>
<comment type="function">
    <text evidence="5">Part of the ABC transporter complex HmuTUV involved in hemin import. Responsible for energy coupling to the transport system.</text>
</comment>
<dbReference type="Proteomes" id="UP000287330">
    <property type="component" value="Unassembled WGS sequence"/>
</dbReference>
<dbReference type="GO" id="GO:0005524">
    <property type="term" value="F:ATP binding"/>
    <property type="evidence" value="ECO:0007669"/>
    <property type="project" value="UniProtKB-KW"/>
</dbReference>
<evidence type="ECO:0000256" key="2">
    <source>
        <dbReference type="ARBA" id="ARBA00022741"/>
    </source>
</evidence>
<keyword evidence="1" id="KW-0813">Transport</keyword>
<protein>
    <submittedName>
        <fullName evidence="7">Heme ABC transporter ATP-binding protein</fullName>
    </submittedName>
</protein>
<proteinExistence type="predicted"/>
<keyword evidence="3 7" id="KW-0067">ATP-binding</keyword>
<dbReference type="GO" id="GO:0016887">
    <property type="term" value="F:ATP hydrolysis activity"/>
    <property type="evidence" value="ECO:0007669"/>
    <property type="project" value="InterPro"/>
</dbReference>
<feature type="domain" description="ABC transporter" evidence="6">
    <location>
        <begin position="1"/>
        <end position="238"/>
    </location>
</feature>
<dbReference type="Gene3D" id="3.40.50.300">
    <property type="entry name" value="P-loop containing nucleotide triphosphate hydrolases"/>
    <property type="match status" value="1"/>
</dbReference>
<dbReference type="PROSITE" id="PS50893">
    <property type="entry name" value="ABC_TRANSPORTER_2"/>
    <property type="match status" value="1"/>
</dbReference>
<dbReference type="Pfam" id="PF00005">
    <property type="entry name" value="ABC_tran"/>
    <property type="match status" value="1"/>
</dbReference>
<gene>
    <name evidence="7" type="ORF">CWE25_04590</name>
</gene>
<dbReference type="NCBIfam" id="NF010068">
    <property type="entry name" value="PRK13548.1"/>
    <property type="match status" value="1"/>
</dbReference>
<dbReference type="PANTHER" id="PTHR42794:SF1">
    <property type="entry name" value="HEMIN IMPORT ATP-BINDING PROTEIN HMUV"/>
    <property type="match status" value="1"/>
</dbReference>
<dbReference type="InterPro" id="IPR003439">
    <property type="entry name" value="ABC_transporter-like_ATP-bd"/>
</dbReference>
<dbReference type="OrthoDB" id="5292475at2"/>
<dbReference type="SMART" id="SM00382">
    <property type="entry name" value="AAA"/>
    <property type="match status" value="1"/>
</dbReference>
<name>A0A432Y9T9_9GAMM</name>
<keyword evidence="4" id="KW-1278">Translocase</keyword>
<reference evidence="8" key="1">
    <citation type="journal article" date="2018" name="Front. Microbiol.">
        <title>Genome-Based Analysis Reveals the Taxonomy and Diversity of the Family Idiomarinaceae.</title>
        <authorList>
            <person name="Liu Y."/>
            <person name="Lai Q."/>
            <person name="Shao Z."/>
        </authorList>
    </citation>
    <scope>NUCLEOTIDE SEQUENCE [LARGE SCALE GENOMIC DNA]</scope>
    <source>
        <strain evidence="8">F23</strain>
    </source>
</reference>
<dbReference type="EMBL" id="PIPV01000002">
    <property type="protein sequence ID" value="RUO57749.1"/>
    <property type="molecule type" value="Genomic_DNA"/>
</dbReference>
<evidence type="ECO:0000313" key="7">
    <source>
        <dbReference type="EMBL" id="RUO57749.1"/>
    </source>
</evidence>
<dbReference type="AlphaFoldDB" id="A0A432Y9T9"/>
<dbReference type="SUPFAM" id="SSF52540">
    <property type="entry name" value="P-loop containing nucleoside triphosphate hydrolases"/>
    <property type="match status" value="1"/>
</dbReference>
<keyword evidence="2" id="KW-0547">Nucleotide-binding</keyword>
<dbReference type="InterPro" id="IPR027417">
    <property type="entry name" value="P-loop_NTPase"/>
</dbReference>
<evidence type="ECO:0000256" key="1">
    <source>
        <dbReference type="ARBA" id="ARBA00022448"/>
    </source>
</evidence>
<accession>A0A432Y9T9</accession>
<keyword evidence="8" id="KW-1185">Reference proteome</keyword>
<dbReference type="PANTHER" id="PTHR42794">
    <property type="entry name" value="HEMIN IMPORT ATP-BINDING PROTEIN HMUV"/>
    <property type="match status" value="1"/>
</dbReference>
<evidence type="ECO:0000256" key="3">
    <source>
        <dbReference type="ARBA" id="ARBA00022840"/>
    </source>
</evidence>
<comment type="caution">
    <text evidence="7">The sequence shown here is derived from an EMBL/GenBank/DDBJ whole genome shotgun (WGS) entry which is preliminary data.</text>
</comment>
<dbReference type="RefSeq" id="WP_110572944.1">
    <property type="nucleotide sequence ID" value="NZ_PIPV01000002.1"/>
</dbReference>
<organism evidence="7 8">
    <name type="scientific">Idiomarina fontislapidosi</name>
    <dbReference type="NCBI Taxonomy" id="263723"/>
    <lineage>
        <taxon>Bacteria</taxon>
        <taxon>Pseudomonadati</taxon>
        <taxon>Pseudomonadota</taxon>
        <taxon>Gammaproteobacteria</taxon>
        <taxon>Alteromonadales</taxon>
        <taxon>Idiomarinaceae</taxon>
        <taxon>Idiomarina</taxon>
    </lineage>
</organism>
<evidence type="ECO:0000256" key="4">
    <source>
        <dbReference type="ARBA" id="ARBA00022967"/>
    </source>
</evidence>
<evidence type="ECO:0000259" key="6">
    <source>
        <dbReference type="PROSITE" id="PS50893"/>
    </source>
</evidence>
<evidence type="ECO:0000313" key="8">
    <source>
        <dbReference type="Proteomes" id="UP000287330"/>
    </source>
</evidence>
<sequence length="259" mass="29106">MLDINITHVNYGHKRLLGAFDLSLEAGEFVAVIGENGAGKSTLLNTLAGELYYHGTIQLNGRELNHWIPSQLAPVRAVMEQKLSAPFGLTVAELVGMGRFWSQEPDYAAHQRALKWLERLDAAKFAERTMDTLSGGEQQRAHIARCLCQLDVTVPGEQMLLLDEPTSALDVYHQHSVLAELRRFTQQGNLVIAVMHDLNLASLYADNILLLADGELKHFAKPEAVFRTEILEQTYRSPVYITEHPSIRKPMIFTEPRHL</sequence>
<evidence type="ECO:0000256" key="5">
    <source>
        <dbReference type="ARBA" id="ARBA00037066"/>
    </source>
</evidence>